<name>A0A5B7J311_PORTR</name>
<dbReference type="EMBL" id="VSRR010090603">
    <property type="protein sequence ID" value="MPC92251.1"/>
    <property type="molecule type" value="Genomic_DNA"/>
</dbReference>
<dbReference type="AlphaFoldDB" id="A0A5B7J311"/>
<evidence type="ECO:0000256" key="1">
    <source>
        <dbReference type="SAM" id="MobiDB-lite"/>
    </source>
</evidence>
<feature type="compositionally biased region" description="Basic and acidic residues" evidence="1">
    <location>
        <begin position="1"/>
        <end position="20"/>
    </location>
</feature>
<feature type="region of interest" description="Disordered" evidence="1">
    <location>
        <begin position="1"/>
        <end position="38"/>
    </location>
</feature>
<dbReference type="Proteomes" id="UP000324222">
    <property type="component" value="Unassembled WGS sequence"/>
</dbReference>
<evidence type="ECO:0000313" key="2">
    <source>
        <dbReference type="EMBL" id="MPC92251.1"/>
    </source>
</evidence>
<organism evidence="2 3">
    <name type="scientific">Portunus trituberculatus</name>
    <name type="common">Swimming crab</name>
    <name type="synonym">Neptunus trituberculatus</name>
    <dbReference type="NCBI Taxonomy" id="210409"/>
    <lineage>
        <taxon>Eukaryota</taxon>
        <taxon>Metazoa</taxon>
        <taxon>Ecdysozoa</taxon>
        <taxon>Arthropoda</taxon>
        <taxon>Crustacea</taxon>
        <taxon>Multicrustacea</taxon>
        <taxon>Malacostraca</taxon>
        <taxon>Eumalacostraca</taxon>
        <taxon>Eucarida</taxon>
        <taxon>Decapoda</taxon>
        <taxon>Pleocyemata</taxon>
        <taxon>Brachyura</taxon>
        <taxon>Eubrachyura</taxon>
        <taxon>Portunoidea</taxon>
        <taxon>Portunidae</taxon>
        <taxon>Portuninae</taxon>
        <taxon>Portunus</taxon>
    </lineage>
</organism>
<reference evidence="2 3" key="1">
    <citation type="submission" date="2019-05" db="EMBL/GenBank/DDBJ databases">
        <title>Another draft genome of Portunus trituberculatus and its Hox gene families provides insights of decapod evolution.</title>
        <authorList>
            <person name="Jeong J.-H."/>
            <person name="Song I."/>
            <person name="Kim S."/>
            <person name="Choi T."/>
            <person name="Kim D."/>
            <person name="Ryu S."/>
            <person name="Kim W."/>
        </authorList>
    </citation>
    <scope>NUCLEOTIDE SEQUENCE [LARGE SCALE GENOMIC DNA]</scope>
    <source>
        <tissue evidence="2">Muscle</tissue>
    </source>
</reference>
<comment type="caution">
    <text evidence="2">The sequence shown here is derived from an EMBL/GenBank/DDBJ whole genome shotgun (WGS) entry which is preliminary data.</text>
</comment>
<proteinExistence type="predicted"/>
<accession>A0A5B7J311</accession>
<protein>
    <submittedName>
        <fullName evidence="2">Uncharacterized protein</fullName>
    </submittedName>
</protein>
<gene>
    <name evidence="2" type="ORF">E2C01_087330</name>
</gene>
<evidence type="ECO:0000313" key="3">
    <source>
        <dbReference type="Proteomes" id="UP000324222"/>
    </source>
</evidence>
<keyword evidence="3" id="KW-1185">Reference proteome</keyword>
<sequence length="38" mass="4020">MLPGSERVEVCGDRQRAGERLHHRAGRSGATAADTQGS</sequence>